<evidence type="ECO:0000256" key="3">
    <source>
        <dbReference type="SAM" id="SignalP"/>
    </source>
</evidence>
<dbReference type="GeneID" id="17359539"/>
<keyword evidence="2" id="KW-0812">Transmembrane</keyword>
<accession>E1Z387</accession>
<evidence type="ECO:0000256" key="2">
    <source>
        <dbReference type="SAM" id="Phobius"/>
    </source>
</evidence>
<dbReference type="OrthoDB" id="2016799at2759"/>
<feature type="transmembrane region" description="Helical" evidence="2">
    <location>
        <begin position="280"/>
        <end position="299"/>
    </location>
</feature>
<gene>
    <name evidence="4" type="ORF">CHLNCDRAFT_133509</name>
</gene>
<name>E1Z387_CHLVA</name>
<dbReference type="Gene3D" id="2.70.170.10">
    <property type="entry name" value="Neurotransmitter-gated ion-channel ligand-binding domain"/>
    <property type="match status" value="1"/>
</dbReference>
<feature type="signal peptide" evidence="3">
    <location>
        <begin position="1"/>
        <end position="19"/>
    </location>
</feature>
<dbReference type="AlphaFoldDB" id="E1Z387"/>
<reference evidence="4 5" key="1">
    <citation type="journal article" date="2010" name="Plant Cell">
        <title>The Chlorella variabilis NC64A genome reveals adaptation to photosymbiosis, coevolution with viruses, and cryptic sex.</title>
        <authorList>
            <person name="Blanc G."/>
            <person name="Duncan G."/>
            <person name="Agarkova I."/>
            <person name="Borodovsky M."/>
            <person name="Gurnon J."/>
            <person name="Kuo A."/>
            <person name="Lindquist E."/>
            <person name="Lucas S."/>
            <person name="Pangilinan J."/>
            <person name="Polle J."/>
            <person name="Salamov A."/>
            <person name="Terry A."/>
            <person name="Yamada T."/>
            <person name="Dunigan D.D."/>
            <person name="Grigoriev I.V."/>
            <person name="Claverie J.M."/>
            <person name="Van Etten J.L."/>
        </authorList>
    </citation>
    <scope>NUCLEOTIDE SEQUENCE [LARGE SCALE GENOMIC DNA]</scope>
    <source>
        <strain evidence="4 5">NC64A</strain>
    </source>
</reference>
<evidence type="ECO:0000313" key="4">
    <source>
        <dbReference type="EMBL" id="EFN59796.1"/>
    </source>
</evidence>
<proteinExistence type="predicted"/>
<protein>
    <recommendedName>
        <fullName evidence="6">Neurotransmitter-gated ion-channel ligand-binding domain-containing protein</fullName>
    </recommendedName>
</protein>
<evidence type="ECO:0000256" key="1">
    <source>
        <dbReference type="SAM" id="MobiDB-lite"/>
    </source>
</evidence>
<sequence>MGVAFLLGMALLAISPCSAQLESVYLDRRLEVYEDNYRWEGVHYFYLSWTDYSAVEAIQEQSVQAITNSSFKCDFYCSNNAYGFPQDREIMYNIFAADDGSMLWEVRVHGIYYQPMDFSHFPFDSFDLALELRFYDPTRLISTEELYGYNHSGITVIYTIGRGDDASSWAVTDYSLETYSVDMGNWYSQYSDLTSNPYDPMPLAPPNARITGGLVDDEGNPINVFTYGSWLLAAVAAAGESSLETRLEMVVTLFLALTAVQFVGIGQIPTSSYVVPTQQLVLTTYTHLFLFLLAIESIAKRKEAWRRYCKLRDQGKLEGGQNPTLASAASAAIPADTCPEDEEQQQSTATDGVDVDAEKPDMQTAVDNKQGWFNFTCSSCFKPPQRGDASIANGDLMAERTPRRQFGIFFRSPKVDNLSAVFLAVGYSVTAILIFTLQSGYIDLFPEE</sequence>
<evidence type="ECO:0008006" key="6">
    <source>
        <dbReference type="Google" id="ProtNLM"/>
    </source>
</evidence>
<feature type="transmembrane region" description="Helical" evidence="2">
    <location>
        <begin position="224"/>
        <end position="243"/>
    </location>
</feature>
<dbReference type="RefSeq" id="XP_005851898.1">
    <property type="nucleotide sequence ID" value="XM_005851836.1"/>
</dbReference>
<organism evidence="5">
    <name type="scientific">Chlorella variabilis</name>
    <name type="common">Green alga</name>
    <dbReference type="NCBI Taxonomy" id="554065"/>
    <lineage>
        <taxon>Eukaryota</taxon>
        <taxon>Viridiplantae</taxon>
        <taxon>Chlorophyta</taxon>
        <taxon>core chlorophytes</taxon>
        <taxon>Trebouxiophyceae</taxon>
        <taxon>Chlorellales</taxon>
        <taxon>Chlorellaceae</taxon>
        <taxon>Chlorella clade</taxon>
        <taxon>Chlorella</taxon>
    </lineage>
</organism>
<dbReference type="Proteomes" id="UP000008141">
    <property type="component" value="Unassembled WGS sequence"/>
</dbReference>
<evidence type="ECO:0000313" key="5">
    <source>
        <dbReference type="Proteomes" id="UP000008141"/>
    </source>
</evidence>
<dbReference type="InParanoid" id="E1Z387"/>
<dbReference type="GO" id="GO:0005230">
    <property type="term" value="F:extracellular ligand-gated monoatomic ion channel activity"/>
    <property type="evidence" value="ECO:0007669"/>
    <property type="project" value="InterPro"/>
</dbReference>
<keyword evidence="3" id="KW-0732">Signal</keyword>
<keyword evidence="2" id="KW-0472">Membrane</keyword>
<dbReference type="SUPFAM" id="SSF63712">
    <property type="entry name" value="Nicotinic receptor ligand binding domain-like"/>
    <property type="match status" value="1"/>
</dbReference>
<keyword evidence="2" id="KW-1133">Transmembrane helix</keyword>
<feature type="transmembrane region" description="Helical" evidence="2">
    <location>
        <begin position="420"/>
        <end position="442"/>
    </location>
</feature>
<dbReference type="EMBL" id="GL433835">
    <property type="protein sequence ID" value="EFN59796.1"/>
    <property type="molecule type" value="Genomic_DNA"/>
</dbReference>
<dbReference type="KEGG" id="cvr:CHLNCDRAFT_133509"/>
<feature type="chain" id="PRO_5003156076" description="Neurotransmitter-gated ion-channel ligand-binding domain-containing protein" evidence="3">
    <location>
        <begin position="20"/>
        <end position="448"/>
    </location>
</feature>
<feature type="region of interest" description="Disordered" evidence="1">
    <location>
        <begin position="330"/>
        <end position="357"/>
    </location>
</feature>
<dbReference type="InterPro" id="IPR036734">
    <property type="entry name" value="Neur_chan_lig-bd_sf"/>
</dbReference>
<keyword evidence="5" id="KW-1185">Reference proteome</keyword>
<dbReference type="GO" id="GO:0016020">
    <property type="term" value="C:membrane"/>
    <property type="evidence" value="ECO:0007669"/>
    <property type="project" value="InterPro"/>
</dbReference>
<feature type="transmembrane region" description="Helical" evidence="2">
    <location>
        <begin position="250"/>
        <end position="268"/>
    </location>
</feature>